<evidence type="ECO:0000313" key="3">
    <source>
        <dbReference type="Proteomes" id="UP000001072"/>
    </source>
</evidence>
<keyword evidence="1" id="KW-0472">Membrane</keyword>
<dbReference type="AlphaFoldDB" id="F4S0Z2"/>
<accession>F4S0Z2</accession>
<dbReference type="InParanoid" id="F4S0Z2"/>
<feature type="transmembrane region" description="Helical" evidence="1">
    <location>
        <begin position="315"/>
        <end position="337"/>
    </location>
</feature>
<keyword evidence="3" id="KW-1185">Reference proteome</keyword>
<dbReference type="EMBL" id="GL883136">
    <property type="protein sequence ID" value="EGG01676.1"/>
    <property type="molecule type" value="Genomic_DNA"/>
</dbReference>
<feature type="transmembrane region" description="Helical" evidence="1">
    <location>
        <begin position="173"/>
        <end position="198"/>
    </location>
</feature>
<feature type="transmembrane region" description="Helical" evidence="1">
    <location>
        <begin position="218"/>
        <end position="242"/>
    </location>
</feature>
<evidence type="ECO:0000256" key="1">
    <source>
        <dbReference type="SAM" id="Phobius"/>
    </source>
</evidence>
<evidence type="ECO:0000313" key="2">
    <source>
        <dbReference type="EMBL" id="EGG01676.1"/>
    </source>
</evidence>
<feature type="transmembrane region" description="Helical" evidence="1">
    <location>
        <begin position="144"/>
        <end position="161"/>
    </location>
</feature>
<dbReference type="HOGENOM" id="CLU_005562_0_0_1"/>
<gene>
    <name evidence="2" type="ORF">MELLADRAFT_117735</name>
</gene>
<dbReference type="RefSeq" id="XP_007415021.1">
    <property type="nucleotide sequence ID" value="XM_007414959.1"/>
</dbReference>
<dbReference type="PANTHER" id="PTHR33927">
    <property type="entry name" value="TRANSMEMBRANE PROTEIN"/>
    <property type="match status" value="1"/>
</dbReference>
<organism evidence="3">
    <name type="scientific">Melampsora larici-populina (strain 98AG31 / pathotype 3-4-7)</name>
    <name type="common">Poplar leaf rust fungus</name>
    <dbReference type="NCBI Taxonomy" id="747676"/>
    <lineage>
        <taxon>Eukaryota</taxon>
        <taxon>Fungi</taxon>
        <taxon>Dikarya</taxon>
        <taxon>Basidiomycota</taxon>
        <taxon>Pucciniomycotina</taxon>
        <taxon>Pucciniomycetes</taxon>
        <taxon>Pucciniales</taxon>
        <taxon>Melampsoraceae</taxon>
        <taxon>Melampsora</taxon>
    </lineage>
</organism>
<proteinExistence type="predicted"/>
<dbReference type="PANTHER" id="PTHR33927:SF1">
    <property type="entry name" value="TRANSMEMBRANE PROTEIN"/>
    <property type="match status" value="1"/>
</dbReference>
<dbReference type="OrthoDB" id="3142841at2759"/>
<reference evidence="3" key="1">
    <citation type="journal article" date="2011" name="Proc. Natl. Acad. Sci. U.S.A.">
        <title>Obligate biotrophy features unraveled by the genomic analysis of rust fungi.</title>
        <authorList>
            <person name="Duplessis S."/>
            <person name="Cuomo C.A."/>
            <person name="Lin Y.-C."/>
            <person name="Aerts A."/>
            <person name="Tisserant E."/>
            <person name="Veneault-Fourrey C."/>
            <person name="Joly D.L."/>
            <person name="Hacquard S."/>
            <person name="Amselem J."/>
            <person name="Cantarel B.L."/>
            <person name="Chiu R."/>
            <person name="Coutinho P.M."/>
            <person name="Feau N."/>
            <person name="Field M."/>
            <person name="Frey P."/>
            <person name="Gelhaye E."/>
            <person name="Goldberg J."/>
            <person name="Grabherr M.G."/>
            <person name="Kodira C.D."/>
            <person name="Kohler A."/>
            <person name="Kuees U."/>
            <person name="Lindquist E.A."/>
            <person name="Lucas S.M."/>
            <person name="Mago R."/>
            <person name="Mauceli E."/>
            <person name="Morin E."/>
            <person name="Murat C."/>
            <person name="Pangilinan J.L."/>
            <person name="Park R."/>
            <person name="Pearson M."/>
            <person name="Quesneville H."/>
            <person name="Rouhier N."/>
            <person name="Sakthikumar S."/>
            <person name="Salamov A.A."/>
            <person name="Schmutz J."/>
            <person name="Selles B."/>
            <person name="Shapiro H."/>
            <person name="Tanguay P."/>
            <person name="Tuskan G.A."/>
            <person name="Henrissat B."/>
            <person name="Van de Peer Y."/>
            <person name="Rouze P."/>
            <person name="Ellis J.G."/>
            <person name="Dodds P.N."/>
            <person name="Schein J.E."/>
            <person name="Zhong S."/>
            <person name="Hamelin R.C."/>
            <person name="Grigoriev I.V."/>
            <person name="Szabo L.J."/>
            <person name="Martin F."/>
        </authorList>
    </citation>
    <scope>NUCLEOTIDE SEQUENCE [LARGE SCALE GENOMIC DNA]</scope>
    <source>
        <strain evidence="3">98AG31 / pathotype 3-4-7</strain>
    </source>
</reference>
<feature type="transmembrane region" description="Helical" evidence="1">
    <location>
        <begin position="284"/>
        <end position="300"/>
    </location>
</feature>
<sequence>MLSLEIQTCLNPSQADHMYTTPTRKDDSQNQVVRRPSQEFNFDSTLNIPQSSCSTVFKYGTGSNSDLASKSSQDQLTSNWNLQPTSLSFDSFQAVAEKSQVVKVEKDQNTTQSDGTAVVKKTFLTNLKSHWLDFSTWFTPYRHLFFKIVTVNAVIILSIIFDSNGGANRDLSLGVTINIFVAIAIRNEWVLRFIYWIFIKTFSSPRISIKIRKHIVGVLYHIGGLHSGCGTSSLLWLTVSAYRHFRNPNQFHPIVLTLLSISIGCILITCITATPIFRGKRHKLGIVCTLLFVTLGHLLSKTKSTRDVMPLVLDVQFWLMIMIIFFIISSWITIRLVNVECFVSSKKATVIKVPGGLTSGLHTRISRGGLKEWHIFGSISEGRRSNCHYIVAAVQGQFTGSLNLDQPTRLYTKLWKPAGLPYFSRMFNRGVAICTGSGIGAVASTCIQHSDWFLIWIGPDLQNTYGSELMNLIEDKIPKDRRLIWDTRGPLGRPDVFSLLSQAYKDWNAEVVLFIGSPALNKSVLRSSREHNIPLFGSIWDA</sequence>
<dbReference type="KEGG" id="mlr:MELLADRAFT_117735"/>
<keyword evidence="1" id="KW-1133">Transmembrane helix</keyword>
<dbReference type="eggNOG" id="ENOG502QQU2">
    <property type="taxonomic scope" value="Eukaryota"/>
</dbReference>
<keyword evidence="1" id="KW-0812">Transmembrane</keyword>
<dbReference type="Proteomes" id="UP000001072">
    <property type="component" value="Unassembled WGS sequence"/>
</dbReference>
<dbReference type="GeneID" id="18926078"/>
<feature type="transmembrane region" description="Helical" evidence="1">
    <location>
        <begin position="254"/>
        <end position="277"/>
    </location>
</feature>
<name>F4S0Z2_MELLP</name>
<dbReference type="InterPro" id="IPR052979">
    <property type="entry name" value="Adenylate-forming_domain"/>
</dbReference>
<dbReference type="VEuPathDB" id="FungiDB:MELLADRAFT_117735"/>
<protein>
    <submittedName>
        <fullName evidence="2">Uncharacterized protein</fullName>
    </submittedName>
</protein>